<comment type="caution">
    <text evidence="2">The sequence shown here is derived from an EMBL/GenBank/DDBJ whole genome shotgun (WGS) entry which is preliminary data.</text>
</comment>
<dbReference type="AlphaFoldDB" id="A0A1F4Y2V9"/>
<gene>
    <name evidence="2" type="ORF">A2419_00390</name>
</gene>
<evidence type="ECO:0000313" key="2">
    <source>
        <dbReference type="EMBL" id="OGC88307.1"/>
    </source>
</evidence>
<dbReference type="Pfam" id="PF18895">
    <property type="entry name" value="T4SS_pilin"/>
    <property type="match status" value="1"/>
</dbReference>
<feature type="transmembrane region" description="Helical" evidence="1">
    <location>
        <begin position="81"/>
        <end position="101"/>
    </location>
</feature>
<evidence type="ECO:0000256" key="1">
    <source>
        <dbReference type="SAM" id="Phobius"/>
    </source>
</evidence>
<name>A0A1F4Y2V9_9BACT</name>
<organism evidence="2 3">
    <name type="scientific">Candidatus Adlerbacteria bacterium RIFOXYC1_FULL_48_26</name>
    <dbReference type="NCBI Taxonomy" id="1797247"/>
    <lineage>
        <taxon>Bacteria</taxon>
        <taxon>Candidatus Adleribacteriota</taxon>
    </lineage>
</organism>
<keyword evidence="1" id="KW-1133">Transmembrane helix</keyword>
<dbReference type="Proteomes" id="UP000176568">
    <property type="component" value="Unassembled WGS sequence"/>
</dbReference>
<dbReference type="STRING" id="1797247.A2419_00390"/>
<dbReference type="EMBL" id="MEXB01000009">
    <property type="protein sequence ID" value="OGC88307.1"/>
    <property type="molecule type" value="Genomic_DNA"/>
</dbReference>
<keyword evidence="1" id="KW-0472">Membrane</keyword>
<feature type="transmembrane region" description="Helical" evidence="1">
    <location>
        <begin position="38"/>
        <end position="61"/>
    </location>
</feature>
<dbReference type="InterPro" id="IPR043993">
    <property type="entry name" value="T4SS_pilin"/>
</dbReference>
<evidence type="ECO:0000313" key="3">
    <source>
        <dbReference type="Proteomes" id="UP000176568"/>
    </source>
</evidence>
<proteinExistence type="predicted"/>
<evidence type="ECO:0008006" key="4">
    <source>
        <dbReference type="Google" id="ProtNLM"/>
    </source>
</evidence>
<accession>A0A1F4Y2V9</accession>
<keyword evidence="1" id="KW-0812">Transmembrane</keyword>
<sequence>MVGVLAPFFAYAQTGTAPKIRLTNPSSGLTLDGLVKMFVGLLNSLTGLFLTVAIIAFFWGLVRYIYYAGDVKGRKKGRDTIVWGLIGLFVVVALAGILEFLKGVLPL</sequence>
<reference evidence="2 3" key="1">
    <citation type="journal article" date="2016" name="Nat. Commun.">
        <title>Thousands of microbial genomes shed light on interconnected biogeochemical processes in an aquifer system.</title>
        <authorList>
            <person name="Anantharaman K."/>
            <person name="Brown C.T."/>
            <person name="Hug L.A."/>
            <person name="Sharon I."/>
            <person name="Castelle C.J."/>
            <person name="Probst A.J."/>
            <person name="Thomas B.C."/>
            <person name="Singh A."/>
            <person name="Wilkins M.J."/>
            <person name="Karaoz U."/>
            <person name="Brodie E.L."/>
            <person name="Williams K.H."/>
            <person name="Hubbard S.S."/>
            <person name="Banfield J.F."/>
        </authorList>
    </citation>
    <scope>NUCLEOTIDE SEQUENCE [LARGE SCALE GENOMIC DNA]</scope>
</reference>
<protein>
    <recommendedName>
        <fullName evidence="4">DUF4134 domain-containing protein</fullName>
    </recommendedName>
</protein>